<comment type="caution">
    <text evidence="8">The sequence shown here is derived from an EMBL/GenBank/DDBJ whole genome shotgun (WGS) entry which is preliminary data.</text>
</comment>
<evidence type="ECO:0000259" key="7">
    <source>
        <dbReference type="Pfam" id="PF02668"/>
    </source>
</evidence>
<evidence type="ECO:0000256" key="5">
    <source>
        <dbReference type="ARBA" id="ARBA00023004"/>
    </source>
</evidence>
<dbReference type="RefSeq" id="WP_157398629.1">
    <property type="nucleotide sequence ID" value="NZ_WSEL01000006.1"/>
</dbReference>
<dbReference type="GO" id="GO:0005737">
    <property type="term" value="C:cytoplasm"/>
    <property type="evidence" value="ECO:0007669"/>
    <property type="project" value="TreeGrafter"/>
</dbReference>
<feature type="domain" description="TauD/TfdA-like" evidence="7">
    <location>
        <begin position="3"/>
        <end position="266"/>
    </location>
</feature>
<dbReference type="InterPro" id="IPR051323">
    <property type="entry name" value="AtsK-like"/>
</dbReference>
<evidence type="ECO:0000256" key="6">
    <source>
        <dbReference type="SAM" id="MobiDB-lite"/>
    </source>
</evidence>
<name>A0A6N8IWM6_9BURK</name>
<comment type="similarity">
    <text evidence="1">Belongs to the TfdA dioxygenase family.</text>
</comment>
<dbReference type="GO" id="GO:0046872">
    <property type="term" value="F:metal ion binding"/>
    <property type="evidence" value="ECO:0007669"/>
    <property type="project" value="UniProtKB-KW"/>
</dbReference>
<dbReference type="AlphaFoldDB" id="A0A6N8IWM6"/>
<keyword evidence="2" id="KW-0479">Metal-binding</keyword>
<dbReference type="GO" id="GO:0016706">
    <property type="term" value="F:2-oxoglutarate-dependent dioxygenase activity"/>
    <property type="evidence" value="ECO:0007669"/>
    <property type="project" value="UniProtKB-ARBA"/>
</dbReference>
<keyword evidence="5" id="KW-0408">Iron</keyword>
<evidence type="ECO:0000313" key="9">
    <source>
        <dbReference type="Proteomes" id="UP000469385"/>
    </source>
</evidence>
<keyword evidence="4" id="KW-0560">Oxidoreductase</keyword>
<reference evidence="8 9" key="1">
    <citation type="submission" date="2019-12" db="EMBL/GenBank/DDBJ databases">
        <authorList>
            <person name="Huq M.A."/>
        </authorList>
    </citation>
    <scope>NUCLEOTIDE SEQUENCE [LARGE SCALE GENOMIC DNA]</scope>
    <source>
        <strain evidence="8 9">MAH-25</strain>
    </source>
</reference>
<evidence type="ECO:0000256" key="4">
    <source>
        <dbReference type="ARBA" id="ARBA00023002"/>
    </source>
</evidence>
<dbReference type="Proteomes" id="UP000469385">
    <property type="component" value="Unassembled WGS sequence"/>
</dbReference>
<accession>A0A6N8IWM6</accession>
<protein>
    <submittedName>
        <fullName evidence="8">Taurine dioxygenase</fullName>
    </submittedName>
</protein>
<keyword evidence="9" id="KW-1185">Reference proteome</keyword>
<dbReference type="InterPro" id="IPR042098">
    <property type="entry name" value="TauD-like_sf"/>
</dbReference>
<keyword evidence="3 8" id="KW-0223">Dioxygenase</keyword>
<evidence type="ECO:0000256" key="2">
    <source>
        <dbReference type="ARBA" id="ARBA00022723"/>
    </source>
</evidence>
<dbReference type="Pfam" id="PF02668">
    <property type="entry name" value="TauD"/>
    <property type="match status" value="1"/>
</dbReference>
<organism evidence="8 9">
    <name type="scientific">Ramlibacter pinisoli</name>
    <dbReference type="NCBI Taxonomy" id="2682844"/>
    <lineage>
        <taxon>Bacteria</taxon>
        <taxon>Pseudomonadati</taxon>
        <taxon>Pseudomonadota</taxon>
        <taxon>Betaproteobacteria</taxon>
        <taxon>Burkholderiales</taxon>
        <taxon>Comamonadaceae</taxon>
        <taxon>Ramlibacter</taxon>
    </lineage>
</organism>
<dbReference type="SUPFAM" id="SSF51197">
    <property type="entry name" value="Clavaminate synthase-like"/>
    <property type="match status" value="1"/>
</dbReference>
<feature type="region of interest" description="Disordered" evidence="6">
    <location>
        <begin position="157"/>
        <end position="176"/>
    </location>
</feature>
<dbReference type="Gene3D" id="3.60.130.10">
    <property type="entry name" value="Clavaminate synthase-like"/>
    <property type="match status" value="1"/>
</dbReference>
<evidence type="ECO:0000256" key="3">
    <source>
        <dbReference type="ARBA" id="ARBA00022964"/>
    </source>
</evidence>
<evidence type="ECO:0000256" key="1">
    <source>
        <dbReference type="ARBA" id="ARBA00005896"/>
    </source>
</evidence>
<dbReference type="InterPro" id="IPR003819">
    <property type="entry name" value="TauD/TfdA-like"/>
</dbReference>
<proteinExistence type="inferred from homology"/>
<dbReference type="EMBL" id="WSEL01000006">
    <property type="protein sequence ID" value="MVQ30500.1"/>
    <property type="molecule type" value="Genomic_DNA"/>
</dbReference>
<gene>
    <name evidence="8" type="ORF">GON04_13645</name>
</gene>
<dbReference type="PANTHER" id="PTHR30468">
    <property type="entry name" value="ALPHA-KETOGLUTARATE-DEPENDENT SULFONATE DIOXYGENASE"/>
    <property type="match status" value="1"/>
</dbReference>
<sequence>MKIRQVAGALGAEVTGLRLDRLTDGEAAEVRQAFLRHGVLFFRDQMLESAQFLAFARQMGEPTFYPFVKGLPEAPEIIEVKKLEHEKVNFGGVWHSDTTYLEEPPKGTMLLAREVPPFGGDTLFASQHAAYDALSDRMKAMLEGLTGISSSAKADVSKTREDRIKEDGTSEAKKDYQAEHPVVRTHPETGRKSLYVNEAHTAGIKELPAAEGEALLQFLFKHQVRPEFTCRLVWQPGSMAYWDNRCVMHNPVNDYHGYRRLMHRITLKGDRPR</sequence>
<dbReference type="PANTHER" id="PTHR30468:SF1">
    <property type="entry name" value="ALPHA-KETOGLUTARATE-DEPENDENT SULFONATE DIOXYGENASE"/>
    <property type="match status" value="1"/>
</dbReference>
<evidence type="ECO:0000313" key="8">
    <source>
        <dbReference type="EMBL" id="MVQ30500.1"/>
    </source>
</evidence>